<protein>
    <submittedName>
        <fullName evidence="1">Uncharacterized protein</fullName>
    </submittedName>
</protein>
<reference evidence="1" key="1">
    <citation type="submission" date="2018-02" db="EMBL/GenBank/DDBJ databases">
        <title>Rhizophora mucronata_Transcriptome.</title>
        <authorList>
            <person name="Meera S.P."/>
            <person name="Sreeshan A."/>
            <person name="Augustine A."/>
        </authorList>
    </citation>
    <scope>NUCLEOTIDE SEQUENCE</scope>
    <source>
        <tissue evidence="1">Leaf</tissue>
    </source>
</reference>
<organism evidence="1">
    <name type="scientific">Rhizophora mucronata</name>
    <name type="common">Asiatic mangrove</name>
    <dbReference type="NCBI Taxonomy" id="61149"/>
    <lineage>
        <taxon>Eukaryota</taxon>
        <taxon>Viridiplantae</taxon>
        <taxon>Streptophyta</taxon>
        <taxon>Embryophyta</taxon>
        <taxon>Tracheophyta</taxon>
        <taxon>Spermatophyta</taxon>
        <taxon>Magnoliopsida</taxon>
        <taxon>eudicotyledons</taxon>
        <taxon>Gunneridae</taxon>
        <taxon>Pentapetalae</taxon>
        <taxon>rosids</taxon>
        <taxon>fabids</taxon>
        <taxon>Malpighiales</taxon>
        <taxon>Rhizophoraceae</taxon>
        <taxon>Rhizophora</taxon>
    </lineage>
</organism>
<dbReference type="EMBL" id="GGEC01039261">
    <property type="protein sequence ID" value="MBX19745.1"/>
    <property type="molecule type" value="Transcribed_RNA"/>
</dbReference>
<accession>A0A2P2LP46</accession>
<evidence type="ECO:0000313" key="1">
    <source>
        <dbReference type="EMBL" id="MBX19745.1"/>
    </source>
</evidence>
<name>A0A2P2LP46_RHIMU</name>
<sequence>MQSIADLADQDCKGN</sequence>
<proteinExistence type="predicted"/>